<proteinExistence type="predicted"/>
<dbReference type="AlphaFoldDB" id="A0A1Z1C448"/>
<dbReference type="Gene3D" id="3.40.50.1820">
    <property type="entry name" value="alpha/beta hydrolase"/>
    <property type="match status" value="1"/>
</dbReference>
<accession>A0A1Z1C448</accession>
<feature type="compositionally biased region" description="Acidic residues" evidence="1">
    <location>
        <begin position="244"/>
        <end position="254"/>
    </location>
</feature>
<dbReference type="InterPro" id="IPR052897">
    <property type="entry name" value="Sec-Metab_Biosynth_Hydrolase"/>
</dbReference>
<dbReference type="InterPro" id="IPR000073">
    <property type="entry name" value="AB_hydrolase_1"/>
</dbReference>
<name>A0A1Z1C448_CLAUC</name>
<feature type="domain" description="AB hydrolase-1" evidence="2">
    <location>
        <begin position="14"/>
        <end position="219"/>
    </location>
</feature>
<dbReference type="GO" id="GO:0016787">
    <property type="term" value="F:hydrolase activity"/>
    <property type="evidence" value="ECO:0007669"/>
    <property type="project" value="UniProtKB-KW"/>
</dbReference>
<reference evidence="3" key="1">
    <citation type="submission" date="2016-05" db="EMBL/GenBank/DDBJ databases">
        <title>Lichen genome sequencing reveals its rich biosynthetic potential.</title>
        <authorList>
            <person name="Bertrand R.L."/>
            <person name="Abdel-Hameed M."/>
            <person name="Sorensen J.L."/>
        </authorList>
    </citation>
    <scope>NUCLEOTIDE SEQUENCE</scope>
</reference>
<dbReference type="PANTHER" id="PTHR37017">
    <property type="entry name" value="AB HYDROLASE-1 DOMAIN-CONTAINING PROTEIN-RELATED"/>
    <property type="match status" value="1"/>
</dbReference>
<evidence type="ECO:0000256" key="1">
    <source>
        <dbReference type="SAM" id="MobiDB-lite"/>
    </source>
</evidence>
<evidence type="ECO:0000313" key="3">
    <source>
        <dbReference type="EMBL" id="ANM86348.1"/>
    </source>
</evidence>
<keyword evidence="3" id="KW-0378">Hydrolase</keyword>
<sequence length="254" mass="27224">MLEKSSHRPSDGCFETHCLALPAWKCDKPQKVTGAKDAASIRSESLQPLSEDEKEVLLVMHSYGGGPGSAAAKGLSVVERRQRGLKGGVTGQVFVAAMVAEGKETALGALAGKWPDVMKPNSVQNALEILYADVSPLAATEAVDTLLPQSMTALTAPFGPPSWSDSAYNARRVYIGCIDDKTLPLAGQDAFRKKTGLNWITRDAKAGHSPFLSCPETFAMMLIELAVKFQESSGLDSETTDQPSEAEESEERDH</sequence>
<feature type="compositionally biased region" description="Polar residues" evidence="1">
    <location>
        <begin position="231"/>
        <end position="243"/>
    </location>
</feature>
<dbReference type="Pfam" id="PF12697">
    <property type="entry name" value="Abhydrolase_6"/>
    <property type="match status" value="1"/>
</dbReference>
<organism evidence="3">
    <name type="scientific">Cladonia uncialis subsp. uncialis</name>
    <dbReference type="NCBI Taxonomy" id="180999"/>
    <lineage>
        <taxon>Eukaryota</taxon>
        <taxon>Fungi</taxon>
        <taxon>Dikarya</taxon>
        <taxon>Ascomycota</taxon>
        <taxon>Pezizomycotina</taxon>
        <taxon>Lecanoromycetes</taxon>
        <taxon>OSLEUM clade</taxon>
        <taxon>Lecanoromycetidae</taxon>
        <taxon>Lecanorales</taxon>
        <taxon>Lecanorineae</taxon>
        <taxon>Cladoniaceae</taxon>
        <taxon>Cladonia</taxon>
    </lineage>
</organism>
<feature type="region of interest" description="Disordered" evidence="1">
    <location>
        <begin position="231"/>
        <end position="254"/>
    </location>
</feature>
<dbReference type="PANTHER" id="PTHR37017:SF8">
    <property type="entry name" value="AB HYDROLASE-1 DOMAIN-CONTAINING PROTEIN"/>
    <property type="match status" value="1"/>
</dbReference>
<evidence type="ECO:0000259" key="2">
    <source>
        <dbReference type="Pfam" id="PF12697"/>
    </source>
</evidence>
<dbReference type="SUPFAM" id="SSF53474">
    <property type="entry name" value="alpha/beta-Hydrolases"/>
    <property type="match status" value="1"/>
</dbReference>
<dbReference type="InterPro" id="IPR029058">
    <property type="entry name" value="AB_hydrolase_fold"/>
</dbReference>
<protein>
    <submittedName>
        <fullName evidence="3">Putative hydrolase</fullName>
    </submittedName>
</protein>
<dbReference type="EMBL" id="KX264250">
    <property type="protein sequence ID" value="ANM86348.1"/>
    <property type="molecule type" value="Genomic_DNA"/>
</dbReference>